<organism evidence="2 3">
    <name type="scientific">Mugilogobius chulae</name>
    <name type="common">yellowstripe goby</name>
    <dbReference type="NCBI Taxonomy" id="88201"/>
    <lineage>
        <taxon>Eukaryota</taxon>
        <taxon>Metazoa</taxon>
        <taxon>Chordata</taxon>
        <taxon>Craniata</taxon>
        <taxon>Vertebrata</taxon>
        <taxon>Euteleostomi</taxon>
        <taxon>Actinopterygii</taxon>
        <taxon>Neopterygii</taxon>
        <taxon>Teleostei</taxon>
        <taxon>Neoteleostei</taxon>
        <taxon>Acanthomorphata</taxon>
        <taxon>Gobiaria</taxon>
        <taxon>Gobiiformes</taxon>
        <taxon>Gobioidei</taxon>
        <taxon>Gobiidae</taxon>
        <taxon>Gobionellinae</taxon>
        <taxon>Mugilogobius</taxon>
    </lineage>
</organism>
<protein>
    <submittedName>
        <fullName evidence="2">Uncharacterized protein</fullName>
    </submittedName>
</protein>
<keyword evidence="3" id="KW-1185">Reference proteome</keyword>
<evidence type="ECO:0000313" key="3">
    <source>
        <dbReference type="Proteomes" id="UP001460270"/>
    </source>
</evidence>
<evidence type="ECO:0000313" key="2">
    <source>
        <dbReference type="EMBL" id="KAK7881937.1"/>
    </source>
</evidence>
<gene>
    <name evidence="2" type="ORF">WMY93_028111</name>
</gene>
<comment type="caution">
    <text evidence="2">The sequence shown here is derived from an EMBL/GenBank/DDBJ whole genome shotgun (WGS) entry which is preliminary data.</text>
</comment>
<feature type="region of interest" description="Disordered" evidence="1">
    <location>
        <begin position="49"/>
        <end position="81"/>
    </location>
</feature>
<sequence>MFPSWIVTTLAVSPPRVHPPGHEFILQATSSSSRPRVHPPGHEFILQATSSSSRPRVHPPGHEFIQSRRTDSSCGTSDSHQSLSVHTFINPRVFIDPDI</sequence>
<dbReference type="Proteomes" id="UP001460270">
    <property type="component" value="Unassembled WGS sequence"/>
</dbReference>
<dbReference type="EMBL" id="JBBPFD010000021">
    <property type="protein sequence ID" value="KAK7881937.1"/>
    <property type="molecule type" value="Genomic_DNA"/>
</dbReference>
<reference evidence="3" key="1">
    <citation type="submission" date="2024-04" db="EMBL/GenBank/DDBJ databases">
        <title>Salinicola lusitanus LLJ914,a marine bacterium isolated from the Okinawa Trough.</title>
        <authorList>
            <person name="Li J."/>
        </authorList>
    </citation>
    <scope>NUCLEOTIDE SEQUENCE [LARGE SCALE GENOMIC DNA]</scope>
</reference>
<name>A0AAW0MS06_9GOBI</name>
<evidence type="ECO:0000256" key="1">
    <source>
        <dbReference type="SAM" id="MobiDB-lite"/>
    </source>
</evidence>
<feature type="compositionally biased region" description="Polar residues" evidence="1">
    <location>
        <begin position="72"/>
        <end position="81"/>
    </location>
</feature>
<accession>A0AAW0MS06</accession>
<proteinExistence type="predicted"/>
<dbReference type="AlphaFoldDB" id="A0AAW0MS06"/>